<feature type="non-terminal residue" evidence="1">
    <location>
        <position position="42"/>
    </location>
</feature>
<dbReference type="AlphaFoldDB" id="A0A382KUW8"/>
<proteinExistence type="predicted"/>
<dbReference type="EMBL" id="UINC01082907">
    <property type="protein sequence ID" value="SVC28099.1"/>
    <property type="molecule type" value="Genomic_DNA"/>
</dbReference>
<protein>
    <submittedName>
        <fullName evidence="1">Uncharacterized protein</fullName>
    </submittedName>
</protein>
<sequence>MDVREKLLLNTGGQWLVSPVATKHIFCRETFTEEHKEIKKMV</sequence>
<organism evidence="1">
    <name type="scientific">marine metagenome</name>
    <dbReference type="NCBI Taxonomy" id="408172"/>
    <lineage>
        <taxon>unclassified sequences</taxon>
        <taxon>metagenomes</taxon>
        <taxon>ecological metagenomes</taxon>
    </lineage>
</organism>
<name>A0A382KUW8_9ZZZZ</name>
<reference evidence="1" key="1">
    <citation type="submission" date="2018-05" db="EMBL/GenBank/DDBJ databases">
        <authorList>
            <person name="Lanie J.A."/>
            <person name="Ng W.-L."/>
            <person name="Kazmierczak K.M."/>
            <person name="Andrzejewski T.M."/>
            <person name="Davidsen T.M."/>
            <person name="Wayne K.J."/>
            <person name="Tettelin H."/>
            <person name="Glass J.I."/>
            <person name="Rusch D."/>
            <person name="Podicherti R."/>
            <person name="Tsui H.-C.T."/>
            <person name="Winkler M.E."/>
        </authorList>
    </citation>
    <scope>NUCLEOTIDE SEQUENCE</scope>
</reference>
<evidence type="ECO:0000313" key="1">
    <source>
        <dbReference type="EMBL" id="SVC28099.1"/>
    </source>
</evidence>
<gene>
    <name evidence="1" type="ORF">METZ01_LOCUS280953</name>
</gene>
<accession>A0A382KUW8</accession>